<accession>A0A0J9EMW0</accession>
<comment type="caution">
    <text evidence="5">The sequence shown here is derived from an EMBL/GenBank/DDBJ whole genome shotgun (WGS) entry which is preliminary data.</text>
</comment>
<dbReference type="AlphaFoldDB" id="A0A0J9EMW0"/>
<evidence type="ECO:0000256" key="2">
    <source>
        <dbReference type="ARBA" id="ARBA00023002"/>
    </source>
</evidence>
<dbReference type="InterPro" id="IPR000415">
    <property type="entry name" value="Nitroreductase-like"/>
</dbReference>
<dbReference type="RefSeq" id="WP_007865065.1">
    <property type="nucleotide sequence ID" value="NZ_KQ235880.1"/>
</dbReference>
<reference evidence="5 6" key="1">
    <citation type="submission" date="2011-04" db="EMBL/GenBank/DDBJ databases">
        <title>The Genome Sequence of Clostridium citroniae WAL-19142.</title>
        <authorList>
            <consortium name="The Broad Institute Genome Sequencing Platform"/>
            <person name="Earl A."/>
            <person name="Ward D."/>
            <person name="Feldgarden M."/>
            <person name="Gevers D."/>
            <person name="Warren Y.A."/>
            <person name="Tyrrell K.L."/>
            <person name="Citron D.M."/>
            <person name="Goldstein E.J."/>
            <person name="Daigneault M."/>
            <person name="Allen-Vercoe E."/>
            <person name="Young S.K."/>
            <person name="Zeng Q."/>
            <person name="Gargeya S."/>
            <person name="Fitzgerald M."/>
            <person name="Haas B."/>
            <person name="Abouelleil A."/>
            <person name="Alvarado L."/>
            <person name="Arachchi H.M."/>
            <person name="Berlin A."/>
            <person name="Brown A."/>
            <person name="Chapman S.B."/>
            <person name="Chen Z."/>
            <person name="Dunbar C."/>
            <person name="Freedman E."/>
            <person name="Gearin G."/>
            <person name="Gellesch M."/>
            <person name="Goldberg J."/>
            <person name="Griggs A."/>
            <person name="Gujja S."/>
            <person name="Heilman E.R."/>
            <person name="Heiman D."/>
            <person name="Howarth C."/>
            <person name="Larson L."/>
            <person name="Lui A."/>
            <person name="MacDonald P.J."/>
            <person name="Mehta T."/>
            <person name="Montmayeur A."/>
            <person name="Murphy C."/>
            <person name="Neiman D."/>
            <person name="Pearson M."/>
            <person name="Priest M."/>
            <person name="Roberts A."/>
            <person name="Saif S."/>
            <person name="Shea T."/>
            <person name="Shenoy N."/>
            <person name="Sisk P."/>
            <person name="Stolte C."/>
            <person name="Sykes S."/>
            <person name="White J."/>
            <person name="Yandava C."/>
            <person name="Wortman J."/>
            <person name="Nusbaum C."/>
            <person name="Birren B."/>
        </authorList>
    </citation>
    <scope>NUCLEOTIDE SEQUENCE [LARGE SCALE GENOMIC DNA]</scope>
    <source>
        <strain evidence="5 6">WAL-19142</strain>
    </source>
</reference>
<sequence length="107" mass="11856">MEQAPATILIVNTLGLGLSAPLTPEERIYEICNYQSIGAAIENMTLEAAKLGLGSLWICDIFFAYRELKEWMNAEGELAAALSIGYGDETPAPRPRRPLKEVTTWRN</sequence>
<dbReference type="Proteomes" id="UP000037392">
    <property type="component" value="Unassembled WGS sequence"/>
</dbReference>
<keyword evidence="2" id="KW-0560">Oxidoreductase</keyword>
<evidence type="ECO:0000313" key="6">
    <source>
        <dbReference type="Proteomes" id="UP000037392"/>
    </source>
</evidence>
<dbReference type="PANTHER" id="PTHR43673:SF10">
    <property type="entry name" value="NADH DEHYDROGENASE_NAD(P)H NITROREDUCTASE XCC3605-RELATED"/>
    <property type="match status" value="1"/>
</dbReference>
<dbReference type="GeneID" id="93162562"/>
<dbReference type="PATRIC" id="fig|742734.4.peg.3926"/>
<evidence type="ECO:0000313" key="5">
    <source>
        <dbReference type="EMBL" id="KMW17005.1"/>
    </source>
</evidence>
<comment type="similarity">
    <text evidence="1">Belongs to the nitroreductase family.</text>
</comment>
<dbReference type="Pfam" id="PF00881">
    <property type="entry name" value="Nitroreductase"/>
    <property type="match status" value="1"/>
</dbReference>
<proteinExistence type="inferred from homology"/>
<dbReference type="GO" id="GO:0016491">
    <property type="term" value="F:oxidoreductase activity"/>
    <property type="evidence" value="ECO:0007669"/>
    <property type="project" value="UniProtKB-KW"/>
</dbReference>
<evidence type="ECO:0000256" key="1">
    <source>
        <dbReference type="ARBA" id="ARBA00007118"/>
    </source>
</evidence>
<name>A0A0J9EMW0_9FIRM</name>
<dbReference type="Gene3D" id="3.40.109.10">
    <property type="entry name" value="NADH Oxidase"/>
    <property type="match status" value="1"/>
</dbReference>
<feature type="region of interest" description="Disordered" evidence="3">
    <location>
        <begin position="87"/>
        <end position="107"/>
    </location>
</feature>
<evidence type="ECO:0000259" key="4">
    <source>
        <dbReference type="Pfam" id="PF00881"/>
    </source>
</evidence>
<feature type="domain" description="Nitroreductase" evidence="4">
    <location>
        <begin position="1"/>
        <end position="86"/>
    </location>
</feature>
<protein>
    <recommendedName>
        <fullName evidence="4">Nitroreductase domain-containing protein</fullName>
    </recommendedName>
</protein>
<dbReference type="OrthoDB" id="9783470at2"/>
<dbReference type="SUPFAM" id="SSF55469">
    <property type="entry name" value="FMN-dependent nitroreductase-like"/>
    <property type="match status" value="1"/>
</dbReference>
<dbReference type="PANTHER" id="PTHR43673">
    <property type="entry name" value="NAD(P)H NITROREDUCTASE YDGI-RELATED"/>
    <property type="match status" value="1"/>
</dbReference>
<evidence type="ECO:0000256" key="3">
    <source>
        <dbReference type="SAM" id="MobiDB-lite"/>
    </source>
</evidence>
<dbReference type="InterPro" id="IPR029479">
    <property type="entry name" value="Nitroreductase"/>
</dbReference>
<organism evidence="5 6">
    <name type="scientific">[Clostridium] citroniae WAL-19142</name>
    <dbReference type="NCBI Taxonomy" id="742734"/>
    <lineage>
        <taxon>Bacteria</taxon>
        <taxon>Bacillati</taxon>
        <taxon>Bacillota</taxon>
        <taxon>Clostridia</taxon>
        <taxon>Lachnospirales</taxon>
        <taxon>Lachnospiraceae</taxon>
        <taxon>Enterocloster</taxon>
    </lineage>
</organism>
<dbReference type="EMBL" id="ADLK01000028">
    <property type="protein sequence ID" value="KMW17005.1"/>
    <property type="molecule type" value="Genomic_DNA"/>
</dbReference>
<gene>
    <name evidence="5" type="ORF">HMPREF9470_03658</name>
</gene>